<evidence type="ECO:0000256" key="1">
    <source>
        <dbReference type="ARBA" id="ARBA00001965"/>
    </source>
</evidence>
<evidence type="ECO:0000259" key="6">
    <source>
        <dbReference type="PROSITE" id="PS50903"/>
    </source>
</evidence>
<dbReference type="InterPro" id="IPR024935">
    <property type="entry name" value="Rubredoxin_dom"/>
</dbReference>
<evidence type="ECO:0000256" key="5">
    <source>
        <dbReference type="ARBA" id="ARBA00023004"/>
    </source>
</evidence>
<dbReference type="InterPro" id="IPR050526">
    <property type="entry name" value="Rubredoxin_ET"/>
</dbReference>
<dbReference type="EMBL" id="CABEEZ010000123">
    <property type="protein sequence ID" value="VTR51383.1"/>
    <property type="molecule type" value="Genomic_DNA"/>
</dbReference>
<proteinExistence type="predicted"/>
<accession>A0A4U9VXE5</accession>
<keyword evidence="4" id="KW-0249">Electron transport</keyword>
<dbReference type="AlphaFoldDB" id="A0A4U9VXE5"/>
<organism evidence="7">
    <name type="scientific">Serratia fonticola</name>
    <dbReference type="NCBI Taxonomy" id="47917"/>
    <lineage>
        <taxon>Bacteria</taxon>
        <taxon>Pseudomonadati</taxon>
        <taxon>Pseudomonadota</taxon>
        <taxon>Gammaproteobacteria</taxon>
        <taxon>Enterobacterales</taxon>
        <taxon>Yersiniaceae</taxon>
        <taxon>Serratia</taxon>
    </lineage>
</organism>
<dbReference type="GO" id="GO:0043448">
    <property type="term" value="P:alkane catabolic process"/>
    <property type="evidence" value="ECO:0007669"/>
    <property type="project" value="TreeGrafter"/>
</dbReference>
<keyword evidence="5" id="KW-0408">Iron</keyword>
<gene>
    <name evidence="7" type="primary">norV_1</name>
    <name evidence="7" type="ORF">NCTC12965_06160</name>
</gene>
<evidence type="ECO:0000256" key="3">
    <source>
        <dbReference type="ARBA" id="ARBA00022723"/>
    </source>
</evidence>
<dbReference type="PROSITE" id="PS50903">
    <property type="entry name" value="RUBREDOXIN_LIKE"/>
    <property type="match status" value="1"/>
</dbReference>
<keyword evidence="3" id="KW-0479">Metal-binding</keyword>
<sequence length="54" mass="6019">MQCSVCLWFTIRSKGEPMQDVAPGTAWQNVPDDFLCPKCAMGKEVFDALKPEAK</sequence>
<dbReference type="InterPro" id="IPR024934">
    <property type="entry name" value="Rubredoxin-like_dom"/>
</dbReference>
<keyword evidence="2" id="KW-0813">Transport</keyword>
<protein>
    <submittedName>
        <fullName evidence="7">Anaerobic nitric oxide reductase flavorubredoxin</fullName>
    </submittedName>
</protein>
<dbReference type="GO" id="GO:0009055">
    <property type="term" value="F:electron transfer activity"/>
    <property type="evidence" value="ECO:0007669"/>
    <property type="project" value="TreeGrafter"/>
</dbReference>
<evidence type="ECO:0000313" key="7">
    <source>
        <dbReference type="EMBL" id="VTR51383.1"/>
    </source>
</evidence>
<dbReference type="Gene3D" id="2.20.28.10">
    <property type="match status" value="1"/>
</dbReference>
<evidence type="ECO:0000256" key="4">
    <source>
        <dbReference type="ARBA" id="ARBA00022982"/>
    </source>
</evidence>
<dbReference type="Pfam" id="PF00301">
    <property type="entry name" value="Rubredoxin"/>
    <property type="match status" value="1"/>
</dbReference>
<dbReference type="PANTHER" id="PTHR47627">
    <property type="entry name" value="RUBREDOXIN"/>
    <property type="match status" value="1"/>
</dbReference>
<feature type="domain" description="Rubredoxin-like" evidence="6">
    <location>
        <begin position="1"/>
        <end position="49"/>
    </location>
</feature>
<dbReference type="SUPFAM" id="SSF57802">
    <property type="entry name" value="Rubredoxin-like"/>
    <property type="match status" value="1"/>
</dbReference>
<name>A0A4U9VXE5_SERFO</name>
<comment type="cofactor">
    <cofactor evidence="1">
        <name>Fe(3+)</name>
        <dbReference type="ChEBI" id="CHEBI:29034"/>
    </cofactor>
</comment>
<dbReference type="GO" id="GO:0005506">
    <property type="term" value="F:iron ion binding"/>
    <property type="evidence" value="ECO:0007669"/>
    <property type="project" value="InterPro"/>
</dbReference>
<reference evidence="7" key="1">
    <citation type="submission" date="2019-05" db="EMBL/GenBank/DDBJ databases">
        <authorList>
            <consortium name="Pathogen Informatics"/>
        </authorList>
    </citation>
    <scope>NUCLEOTIDE SEQUENCE [LARGE SCALE GENOMIC DNA]</scope>
    <source>
        <strain evidence="7">NCTC12965</strain>
    </source>
</reference>
<dbReference type="PANTHER" id="PTHR47627:SF1">
    <property type="entry name" value="RUBREDOXIN-1-RELATED"/>
    <property type="match status" value="1"/>
</dbReference>
<evidence type="ECO:0000256" key="2">
    <source>
        <dbReference type="ARBA" id="ARBA00022448"/>
    </source>
</evidence>